<dbReference type="Pfam" id="PF01177">
    <property type="entry name" value="Asp_Glu_race"/>
    <property type="match status" value="1"/>
</dbReference>
<keyword evidence="2 3" id="KW-0413">Isomerase</keyword>
<dbReference type="Proteomes" id="UP001244295">
    <property type="component" value="Unassembled WGS sequence"/>
</dbReference>
<dbReference type="InterPro" id="IPR004380">
    <property type="entry name" value="Asp_race"/>
</dbReference>
<dbReference type="Gene3D" id="3.40.50.1860">
    <property type="match status" value="2"/>
</dbReference>
<dbReference type="PANTHER" id="PTHR21198">
    <property type="entry name" value="GLUTAMATE RACEMASE"/>
    <property type="match status" value="1"/>
</dbReference>
<evidence type="ECO:0000313" key="4">
    <source>
        <dbReference type="Proteomes" id="UP001244295"/>
    </source>
</evidence>
<dbReference type="PROSITE" id="PS00924">
    <property type="entry name" value="ASP_GLU_RACEMASE_2"/>
    <property type="match status" value="1"/>
</dbReference>
<evidence type="ECO:0000313" key="3">
    <source>
        <dbReference type="EMBL" id="MDP9925616.1"/>
    </source>
</evidence>
<accession>A0AAW8E0K3</accession>
<evidence type="ECO:0000256" key="2">
    <source>
        <dbReference type="ARBA" id="ARBA00023235"/>
    </source>
</evidence>
<dbReference type="InterPro" id="IPR015942">
    <property type="entry name" value="Asp/Glu/hydantoin_racemase"/>
</dbReference>
<comment type="similarity">
    <text evidence="1">Belongs to the aspartate/glutamate racemases family.</text>
</comment>
<gene>
    <name evidence="3" type="ORF">J2W25_004659</name>
</gene>
<dbReference type="AlphaFoldDB" id="A0AAW8E0K3"/>
<dbReference type="InterPro" id="IPR033134">
    <property type="entry name" value="Asp/Glu_racemase_AS_2"/>
</dbReference>
<dbReference type="EMBL" id="JAUSRR010000008">
    <property type="protein sequence ID" value="MDP9925616.1"/>
    <property type="molecule type" value="Genomic_DNA"/>
</dbReference>
<dbReference type="RefSeq" id="WP_307637832.1">
    <property type="nucleotide sequence ID" value="NZ_JAUSRR010000008.1"/>
</dbReference>
<dbReference type="PANTHER" id="PTHR21198:SF7">
    <property type="entry name" value="ASPARTATE-GLUTAMATE RACEMASE FAMILY"/>
    <property type="match status" value="1"/>
</dbReference>
<sequence length="234" mass="24481">MMKTAGLIGGVAWPSTLSYYRLLNEHIQRELGGLHSARCVIVSLDFAGVVAAMTEGRRDDARAQMETAARQARAAGAELIAILANTGHFAADAVQAAAGVPLVHVARETGDEIASRFPSMRRLGLLATSFALDAPFFGQMLGEGAGFELVLPDAAQRRTLDAAIFGPLARGEASPADAAVISTLCNALVARGAQGIVLGCTELSAVKPWIACAAPLFDSTDIHARAIVREMTRA</sequence>
<evidence type="ECO:0000256" key="1">
    <source>
        <dbReference type="ARBA" id="ARBA00007847"/>
    </source>
</evidence>
<organism evidence="3 4">
    <name type="scientific">Variovorax boronicumulans</name>
    <dbReference type="NCBI Taxonomy" id="436515"/>
    <lineage>
        <taxon>Bacteria</taxon>
        <taxon>Pseudomonadati</taxon>
        <taxon>Pseudomonadota</taxon>
        <taxon>Betaproteobacteria</taxon>
        <taxon>Burkholderiales</taxon>
        <taxon>Comamonadaceae</taxon>
        <taxon>Variovorax</taxon>
    </lineage>
</organism>
<dbReference type="SUPFAM" id="SSF53681">
    <property type="entry name" value="Aspartate/glutamate racemase"/>
    <property type="match status" value="2"/>
</dbReference>
<dbReference type="NCBIfam" id="TIGR00035">
    <property type="entry name" value="asp_race"/>
    <property type="match status" value="1"/>
</dbReference>
<comment type="caution">
    <text evidence="3">The sequence shown here is derived from an EMBL/GenBank/DDBJ whole genome shotgun (WGS) entry which is preliminary data.</text>
</comment>
<protein>
    <submittedName>
        <fullName evidence="3">Aspartate racemase</fullName>
        <ecNumber evidence="3">5.1.1.13</ecNumber>
    </submittedName>
</protein>
<dbReference type="GO" id="GO:0047689">
    <property type="term" value="F:aspartate racemase activity"/>
    <property type="evidence" value="ECO:0007669"/>
    <property type="project" value="UniProtKB-EC"/>
</dbReference>
<reference evidence="3" key="1">
    <citation type="submission" date="2023-07" db="EMBL/GenBank/DDBJ databases">
        <title>Sorghum-associated microbial communities from plants grown in Nebraska, USA.</title>
        <authorList>
            <person name="Schachtman D."/>
        </authorList>
    </citation>
    <scope>NUCLEOTIDE SEQUENCE</scope>
    <source>
        <strain evidence="3">DS2795</strain>
    </source>
</reference>
<dbReference type="EC" id="5.1.1.13" evidence="3"/>
<dbReference type="InterPro" id="IPR001920">
    <property type="entry name" value="Asp/Glu_race"/>
</dbReference>
<proteinExistence type="inferred from homology"/>
<name>A0AAW8E0K3_9BURK</name>